<feature type="transmembrane region" description="Helical" evidence="2">
    <location>
        <begin position="49"/>
        <end position="68"/>
    </location>
</feature>
<dbReference type="EMBL" id="JAKXMK010000029">
    <property type="protein sequence ID" value="MCH6169962.1"/>
    <property type="molecule type" value="Genomic_DNA"/>
</dbReference>
<feature type="chain" id="PRO_5046780324" evidence="3">
    <location>
        <begin position="18"/>
        <end position="303"/>
    </location>
</feature>
<keyword evidence="2" id="KW-0812">Transmembrane</keyword>
<proteinExistence type="predicted"/>
<dbReference type="Proteomes" id="UP001299970">
    <property type="component" value="Unassembled WGS sequence"/>
</dbReference>
<accession>A0ABS9TN61</accession>
<feature type="signal peptide" evidence="3">
    <location>
        <begin position="1"/>
        <end position="17"/>
    </location>
</feature>
<feature type="region of interest" description="Disordered" evidence="1">
    <location>
        <begin position="284"/>
        <end position="303"/>
    </location>
</feature>
<protein>
    <submittedName>
        <fullName evidence="4">DMT family transporter</fullName>
    </submittedName>
</protein>
<evidence type="ECO:0000256" key="3">
    <source>
        <dbReference type="SAM" id="SignalP"/>
    </source>
</evidence>
<feature type="transmembrane region" description="Helical" evidence="2">
    <location>
        <begin position="164"/>
        <end position="187"/>
    </location>
</feature>
<keyword evidence="5" id="KW-1185">Reference proteome</keyword>
<evidence type="ECO:0000256" key="2">
    <source>
        <dbReference type="SAM" id="Phobius"/>
    </source>
</evidence>
<keyword evidence="2" id="KW-0472">Membrane</keyword>
<feature type="transmembrane region" description="Helical" evidence="2">
    <location>
        <begin position="254"/>
        <end position="275"/>
    </location>
</feature>
<sequence>MLSIVLAVLASIGNAVASVLQRRAAAALPEDQSGGPITMLWRLAHRRDWIGGIAAIIVGFLCQAAALATGPIALVQPILVLELAFALILAQVVFRSRLHRREWGAVIGMSAGLAVLLYALQPGGGDPARAAAGAWVLGIGVTFAVSAIFAVIGYRSTASRRAAFLGLATGVGFALTAVLLTSISAAYSTSGWSGVAGSPQTYLLIVLGPAYFFLLQKSLQAGSLVAAQPALTLSNPVVAMAFGVVVFGERVRTGGWLVLAVAGALVIAASTAVLARSPLLHSGEASASGIGRRDRRPPRDERQ</sequence>
<reference evidence="4 5" key="1">
    <citation type="submission" date="2022-03" db="EMBL/GenBank/DDBJ databases">
        <title>Pseudonocardia alaer sp. nov., a novel actinomycete isolated from reed forest soil.</title>
        <authorList>
            <person name="Wang L."/>
        </authorList>
    </citation>
    <scope>NUCLEOTIDE SEQUENCE [LARGE SCALE GENOMIC DNA]</scope>
    <source>
        <strain evidence="4 5">Y-16303</strain>
    </source>
</reference>
<organism evidence="4 5">
    <name type="scientific">Pseudonocardia alaniniphila</name>
    <dbReference type="NCBI Taxonomy" id="75291"/>
    <lineage>
        <taxon>Bacteria</taxon>
        <taxon>Bacillati</taxon>
        <taxon>Actinomycetota</taxon>
        <taxon>Actinomycetes</taxon>
        <taxon>Pseudonocardiales</taxon>
        <taxon>Pseudonocardiaceae</taxon>
        <taxon>Pseudonocardia</taxon>
    </lineage>
</organism>
<feature type="transmembrane region" description="Helical" evidence="2">
    <location>
        <begin position="103"/>
        <end position="120"/>
    </location>
</feature>
<dbReference type="NCBIfam" id="NF038012">
    <property type="entry name" value="DMT_1"/>
    <property type="match status" value="1"/>
</dbReference>
<evidence type="ECO:0000256" key="1">
    <source>
        <dbReference type="SAM" id="MobiDB-lite"/>
    </source>
</evidence>
<dbReference type="RefSeq" id="WP_241040678.1">
    <property type="nucleotide sequence ID" value="NZ_BAAAJF010000032.1"/>
</dbReference>
<evidence type="ECO:0000313" key="4">
    <source>
        <dbReference type="EMBL" id="MCH6169962.1"/>
    </source>
</evidence>
<keyword evidence="3" id="KW-0732">Signal</keyword>
<feature type="transmembrane region" description="Helical" evidence="2">
    <location>
        <begin position="132"/>
        <end position="152"/>
    </location>
</feature>
<dbReference type="PANTHER" id="PTHR40761">
    <property type="entry name" value="CONSERVED INTEGRAL MEMBRANE ALANINE VALINE AND LEUCINE RICH PROTEIN-RELATED"/>
    <property type="match status" value="1"/>
</dbReference>
<feature type="transmembrane region" description="Helical" evidence="2">
    <location>
        <begin position="227"/>
        <end position="248"/>
    </location>
</feature>
<evidence type="ECO:0000313" key="5">
    <source>
        <dbReference type="Proteomes" id="UP001299970"/>
    </source>
</evidence>
<comment type="caution">
    <text evidence="4">The sequence shown here is derived from an EMBL/GenBank/DDBJ whole genome shotgun (WGS) entry which is preliminary data.</text>
</comment>
<dbReference type="PANTHER" id="PTHR40761:SF1">
    <property type="entry name" value="CONSERVED INTEGRAL MEMBRANE ALANINE VALINE AND LEUCINE RICH PROTEIN-RELATED"/>
    <property type="match status" value="1"/>
</dbReference>
<dbReference type="InterPro" id="IPR037185">
    <property type="entry name" value="EmrE-like"/>
</dbReference>
<gene>
    <name evidence="4" type="ORF">MMF94_30045</name>
</gene>
<feature type="transmembrane region" description="Helical" evidence="2">
    <location>
        <begin position="74"/>
        <end position="94"/>
    </location>
</feature>
<dbReference type="SUPFAM" id="SSF103481">
    <property type="entry name" value="Multidrug resistance efflux transporter EmrE"/>
    <property type="match status" value="2"/>
</dbReference>
<keyword evidence="2" id="KW-1133">Transmembrane helix</keyword>
<name>A0ABS9TN61_9PSEU</name>